<sequence length="608" mass="69862">MTYYEKNVECIKKNRKYMYSCLKDLDMSTTFEQIEEIRSVIAKDGEQAVIIKYRGIDYRLNSLYRPMEEANKWVDQFSFNNYNNIISMYGFGNGIFARAIIEKMGEKDTFLIYEPCPEIFFHVLNNYDLTDILSNQKVSIAVEKINDFEFHNVLRGSMDITNMSGQIMCAYPQYDKIFPESCVEFWKEIKEAYIHTKTNVNTEIVFGKRFIENTLNNIKYISKSNTIIEFRNDIPTDIPAIVVAAGPSVEKQIDEIKRAKGKAVIFAVDRILEYLLDSGVEPDFVVTVDPMKPVKCFSSRTNVTIPLMCFIESNYEILDRHIGRKIICNCNRFLDKIYIDANKIPPRTRSSASVATVAFTLCVVLGFERIILVGQDLAYSEGKSHAGGIKEEYSLAREVMVEDIYGKQVKSRYDWKEFAIWYQDMLTVCPNLKVIDAKEEGAKIKGTTIMSLKEAIDTYGGKEADFSLNIDEKAVTFGDEEMVSIKKYLKDNLEILNKMKKKSNEAIKVCNILIKESKKFKTETHTAKEALKKLSKINTYILEQPINSLMDQYVTAVAAQQLVDIYQFSDDVQKNSIKTYEKAKNVFEAILNAVDYVKPKLEESIDNL</sequence>
<dbReference type="AlphaFoldDB" id="A0A3N1XY51"/>
<gene>
    <name evidence="2" type="ORF">EDD66_101160</name>
</gene>
<comment type="caution">
    <text evidence="2">The sequence shown here is derived from an EMBL/GenBank/DDBJ whole genome shotgun (WGS) entry which is preliminary data.</text>
</comment>
<evidence type="ECO:0000313" key="2">
    <source>
        <dbReference type="EMBL" id="ROR31543.1"/>
    </source>
</evidence>
<protein>
    <recommendedName>
        <fullName evidence="1">6-hydroxymethylpterin diphosphokinase MptE-like domain-containing protein</fullName>
    </recommendedName>
</protein>
<keyword evidence="3" id="KW-1185">Reference proteome</keyword>
<dbReference type="Proteomes" id="UP000273083">
    <property type="component" value="Unassembled WGS sequence"/>
</dbReference>
<dbReference type="EMBL" id="RJVG01000001">
    <property type="protein sequence ID" value="ROR31543.1"/>
    <property type="molecule type" value="Genomic_DNA"/>
</dbReference>
<dbReference type="RefSeq" id="WP_123607640.1">
    <property type="nucleotide sequence ID" value="NZ_RJVG01000001.1"/>
</dbReference>
<dbReference type="PANTHER" id="PTHR41786">
    <property type="entry name" value="MOTILITY ACCESSORY FACTOR MAF"/>
    <property type="match status" value="1"/>
</dbReference>
<evidence type="ECO:0000313" key="3">
    <source>
        <dbReference type="Proteomes" id="UP000273083"/>
    </source>
</evidence>
<proteinExistence type="predicted"/>
<dbReference type="Pfam" id="PF01973">
    <property type="entry name" value="MptE-like"/>
    <property type="match status" value="1"/>
</dbReference>
<name>A0A3N1XY51_9FIRM</name>
<dbReference type="OrthoDB" id="5291305at2"/>
<feature type="domain" description="6-hydroxymethylpterin diphosphokinase MptE-like" evidence="1">
    <location>
        <begin position="212"/>
        <end position="381"/>
    </location>
</feature>
<organism evidence="2 3">
    <name type="scientific">Mobilisporobacter senegalensis</name>
    <dbReference type="NCBI Taxonomy" id="1329262"/>
    <lineage>
        <taxon>Bacteria</taxon>
        <taxon>Bacillati</taxon>
        <taxon>Bacillota</taxon>
        <taxon>Clostridia</taxon>
        <taxon>Lachnospirales</taxon>
        <taxon>Lachnospiraceae</taxon>
        <taxon>Mobilisporobacter</taxon>
    </lineage>
</organism>
<accession>A0A3N1XY51</accession>
<dbReference type="PANTHER" id="PTHR41786:SF1">
    <property type="entry name" value="6-HYDROXYMETHYLPTERIN DIPHOSPHOKINASE MPTE-LIKE DOMAIN-CONTAINING PROTEIN"/>
    <property type="match status" value="1"/>
</dbReference>
<reference evidence="2 3" key="1">
    <citation type="submission" date="2018-11" db="EMBL/GenBank/DDBJ databases">
        <title>Genomic Encyclopedia of Type Strains, Phase IV (KMG-IV): sequencing the most valuable type-strain genomes for metagenomic binning, comparative biology and taxonomic classification.</title>
        <authorList>
            <person name="Goeker M."/>
        </authorList>
    </citation>
    <scope>NUCLEOTIDE SEQUENCE [LARGE SCALE GENOMIC DNA]</scope>
    <source>
        <strain evidence="2 3">DSM 26537</strain>
    </source>
</reference>
<evidence type="ECO:0000259" key="1">
    <source>
        <dbReference type="Pfam" id="PF01973"/>
    </source>
</evidence>
<dbReference type="InterPro" id="IPR002826">
    <property type="entry name" value="MptE-like"/>
</dbReference>